<protein>
    <submittedName>
        <fullName evidence="2">Uncharacterized protein</fullName>
    </submittedName>
</protein>
<proteinExistence type="predicted"/>
<dbReference type="EMBL" id="JAKLMC020000012">
    <property type="protein sequence ID" value="KAK5953072.1"/>
    <property type="molecule type" value="Genomic_DNA"/>
</dbReference>
<reference evidence="2 3" key="1">
    <citation type="submission" date="2022-12" db="EMBL/GenBank/DDBJ databases">
        <title>Genomic features and morphological characterization of a novel Knufia sp. strain isolated from spacecraft assembly facility.</title>
        <authorList>
            <person name="Teixeira M."/>
            <person name="Chander A.M."/>
            <person name="Stajich J.E."/>
            <person name="Venkateswaran K."/>
        </authorList>
    </citation>
    <scope>NUCLEOTIDE SEQUENCE [LARGE SCALE GENOMIC DNA]</scope>
    <source>
        <strain evidence="2 3">FJI-L2-BK-P2</strain>
    </source>
</reference>
<feature type="region of interest" description="Disordered" evidence="1">
    <location>
        <begin position="79"/>
        <end position="111"/>
    </location>
</feature>
<accession>A0AAN8I3R7</accession>
<sequence length="304" mass="34325">MPRPGQEYLPAALWGCRLCPDYHCKKQSGKPISIEEHFNEKHHRQADEWEQHMYKWGKRFNNGDGTSRDVPMAEIEAGEHVVEQESSSEGGGGEKEEEAEEDEEENDGAEDQDVVMGDQVDDEPQPFPNLPPDTRIIGGYYSSRGPTVPTGNNWALDDSFPESPAQPATLALEQSPLKDNWLSEYNGEDEGWVDSNDFLNTRPRRSDSTSAFDQYITSPAPLARPFPPRIGPIDQAILNCEYGKHMRDLAHRVFNPPAEDSRPWEEQAREQDEYLAWCQAIMGVEAGKAGFELEEWPHPEQGEG</sequence>
<comment type="caution">
    <text evidence="2">The sequence shown here is derived from an EMBL/GenBank/DDBJ whole genome shotgun (WGS) entry which is preliminary data.</text>
</comment>
<dbReference type="AlphaFoldDB" id="A0AAN8I3R7"/>
<evidence type="ECO:0000313" key="2">
    <source>
        <dbReference type="EMBL" id="KAK5953072.1"/>
    </source>
</evidence>
<evidence type="ECO:0000313" key="3">
    <source>
        <dbReference type="Proteomes" id="UP001316803"/>
    </source>
</evidence>
<feature type="compositionally biased region" description="Acidic residues" evidence="1">
    <location>
        <begin position="95"/>
        <end position="111"/>
    </location>
</feature>
<evidence type="ECO:0000256" key="1">
    <source>
        <dbReference type="SAM" id="MobiDB-lite"/>
    </source>
</evidence>
<name>A0AAN8I3R7_9EURO</name>
<gene>
    <name evidence="2" type="ORF">OHC33_005640</name>
</gene>
<organism evidence="2 3">
    <name type="scientific">Knufia fluminis</name>
    <dbReference type="NCBI Taxonomy" id="191047"/>
    <lineage>
        <taxon>Eukaryota</taxon>
        <taxon>Fungi</taxon>
        <taxon>Dikarya</taxon>
        <taxon>Ascomycota</taxon>
        <taxon>Pezizomycotina</taxon>
        <taxon>Eurotiomycetes</taxon>
        <taxon>Chaetothyriomycetidae</taxon>
        <taxon>Chaetothyriales</taxon>
        <taxon>Trichomeriaceae</taxon>
        <taxon>Knufia</taxon>
    </lineage>
</organism>
<keyword evidence="3" id="KW-1185">Reference proteome</keyword>
<dbReference type="Proteomes" id="UP001316803">
    <property type="component" value="Unassembled WGS sequence"/>
</dbReference>